<keyword evidence="6" id="KW-1185">Reference proteome</keyword>
<dbReference type="PANTHER" id="PTHR11575">
    <property type="entry name" value="5'-NUCLEOTIDASE-RELATED"/>
    <property type="match status" value="1"/>
</dbReference>
<dbReference type="PROSITE" id="PS00785">
    <property type="entry name" value="5_NUCLEOTIDASE_1"/>
    <property type="match status" value="1"/>
</dbReference>
<dbReference type="Pfam" id="PF02872">
    <property type="entry name" value="5_nucleotid_C"/>
    <property type="match status" value="1"/>
</dbReference>
<feature type="domain" description="Calcineurin-like phosphoesterase" evidence="3">
    <location>
        <begin position="9"/>
        <end position="206"/>
    </location>
</feature>
<organism evidence="5 6">
    <name type="scientific">Cohnella boryungensis</name>
    <dbReference type="NCBI Taxonomy" id="768479"/>
    <lineage>
        <taxon>Bacteria</taxon>
        <taxon>Bacillati</taxon>
        <taxon>Bacillota</taxon>
        <taxon>Bacilli</taxon>
        <taxon>Bacillales</taxon>
        <taxon>Paenibacillaceae</taxon>
        <taxon>Cohnella</taxon>
    </lineage>
</organism>
<comment type="similarity">
    <text evidence="2">Belongs to the 5'-nucleotidase family.</text>
</comment>
<dbReference type="InterPro" id="IPR006179">
    <property type="entry name" value="5_nucleotidase/apyrase"/>
</dbReference>
<keyword evidence="1" id="KW-0732">Signal</keyword>
<feature type="domain" description="5'-Nucleotidase C-terminal" evidence="4">
    <location>
        <begin position="292"/>
        <end position="427"/>
    </location>
</feature>
<protein>
    <submittedName>
        <fullName evidence="5">Bifunctional metallophosphatase/5'-nucleotidase</fullName>
    </submittedName>
</protein>
<evidence type="ECO:0000313" key="6">
    <source>
        <dbReference type="Proteomes" id="UP001595755"/>
    </source>
</evidence>
<comment type="caution">
    <text evidence="5">The sequence shown here is derived from an EMBL/GenBank/DDBJ whole genome shotgun (WGS) entry which is preliminary data.</text>
</comment>
<proteinExistence type="inferred from homology"/>
<dbReference type="InterPro" id="IPR029052">
    <property type="entry name" value="Metallo-depent_PP-like"/>
</dbReference>
<evidence type="ECO:0000259" key="3">
    <source>
        <dbReference type="Pfam" id="PF00149"/>
    </source>
</evidence>
<evidence type="ECO:0000313" key="5">
    <source>
        <dbReference type="EMBL" id="MFC4306083.1"/>
    </source>
</evidence>
<evidence type="ECO:0000256" key="2">
    <source>
        <dbReference type="RuleBase" id="RU362119"/>
    </source>
</evidence>
<sequence length="478" mass="52936">MKKSNVKLTLLHTNDLHSHLEEASKIGKYIAETRAGIDEESMIVVDCGDFLDRARLETEGTMADVNRALLERIGYDAVLPGNNEGLSYTPEELDRIFEGFSVPFVCANMKLLKTGRSPRWMIPSLVLVKSGVRVGLIGLTVSYREYYRLLGWESADPMETLRAEIDRLRTEVDVLILLSHLGLRADEQIAATVPGIDLILGGHTHHLLEVPLLIGNTAVCAAGKFGAYIGHLELEFDTDSGRLSVKGGSRSTDGMTSSPELDALIAAHRRQAQHKMSRRVALLKEPLAWSHDRESVLPTLLAAALRELAQAELALVNAGQFLEGLPAGGVTEETIHTICPSPINPCLIRLPGRLILRSLEESLLPEFQNLEIRGFGFRGRVLGLLCMDGLEAIADLSEAPYNRIKKATVNGAPLDEHRIYSVATLDMFTFGVGYLGLHEGQDVRYFLPEFIRDVLSRALNDEALVERAKTPRWRYEEK</sequence>
<evidence type="ECO:0000256" key="1">
    <source>
        <dbReference type="ARBA" id="ARBA00022729"/>
    </source>
</evidence>
<dbReference type="Pfam" id="PF00149">
    <property type="entry name" value="Metallophos"/>
    <property type="match status" value="1"/>
</dbReference>
<keyword evidence="2" id="KW-0547">Nucleotide-binding</keyword>
<dbReference type="Proteomes" id="UP001595755">
    <property type="component" value="Unassembled WGS sequence"/>
</dbReference>
<dbReference type="Gene3D" id="3.60.21.10">
    <property type="match status" value="1"/>
</dbReference>
<dbReference type="EMBL" id="JBHSED010000058">
    <property type="protein sequence ID" value="MFC4306083.1"/>
    <property type="molecule type" value="Genomic_DNA"/>
</dbReference>
<dbReference type="PANTHER" id="PTHR11575:SF23">
    <property type="entry name" value="5-NUCLEOTIDASE FAMILY PROTEIN"/>
    <property type="match status" value="1"/>
</dbReference>
<dbReference type="InterPro" id="IPR004843">
    <property type="entry name" value="Calcineurin-like_PHP"/>
</dbReference>
<gene>
    <name evidence="5" type="ORF">ACFO1S_21870</name>
</gene>
<reference evidence="6" key="1">
    <citation type="journal article" date="2019" name="Int. J. Syst. Evol. Microbiol.">
        <title>The Global Catalogue of Microorganisms (GCM) 10K type strain sequencing project: providing services to taxonomists for standard genome sequencing and annotation.</title>
        <authorList>
            <consortium name="The Broad Institute Genomics Platform"/>
            <consortium name="The Broad Institute Genome Sequencing Center for Infectious Disease"/>
            <person name="Wu L."/>
            <person name="Ma J."/>
        </authorList>
    </citation>
    <scope>NUCLEOTIDE SEQUENCE [LARGE SCALE GENOMIC DNA]</scope>
    <source>
        <strain evidence="6">CGMCC 4.1641</strain>
    </source>
</reference>
<dbReference type="PRINTS" id="PR01607">
    <property type="entry name" value="APYRASEFAMLY"/>
</dbReference>
<dbReference type="SUPFAM" id="SSF55816">
    <property type="entry name" value="5'-nucleotidase (syn. UDP-sugar hydrolase), C-terminal domain"/>
    <property type="match status" value="1"/>
</dbReference>
<keyword evidence="2" id="KW-0378">Hydrolase</keyword>
<dbReference type="RefSeq" id="WP_378127571.1">
    <property type="nucleotide sequence ID" value="NZ_JBHSED010000058.1"/>
</dbReference>
<name>A0ABV8SGT7_9BACL</name>
<accession>A0ABV8SGT7</accession>
<dbReference type="InterPro" id="IPR036907">
    <property type="entry name" value="5'-Nucleotdase_C_sf"/>
</dbReference>
<evidence type="ECO:0000259" key="4">
    <source>
        <dbReference type="Pfam" id="PF02872"/>
    </source>
</evidence>
<dbReference type="Gene3D" id="3.90.780.10">
    <property type="entry name" value="5'-Nucleotidase, C-terminal domain"/>
    <property type="match status" value="1"/>
</dbReference>
<dbReference type="CDD" id="cd00845">
    <property type="entry name" value="MPP_UshA_N_like"/>
    <property type="match status" value="1"/>
</dbReference>
<dbReference type="InterPro" id="IPR008334">
    <property type="entry name" value="5'-Nucleotdase_C"/>
</dbReference>
<dbReference type="SUPFAM" id="SSF56300">
    <property type="entry name" value="Metallo-dependent phosphatases"/>
    <property type="match status" value="1"/>
</dbReference>
<dbReference type="InterPro" id="IPR006146">
    <property type="entry name" value="5'-Nucleotdase_CS"/>
</dbReference>